<dbReference type="PROSITE" id="PS50887">
    <property type="entry name" value="GGDEF"/>
    <property type="match status" value="1"/>
</dbReference>
<name>A0ABS1X3Q6_9GAMM</name>
<dbReference type="SMART" id="SM00052">
    <property type="entry name" value="EAL"/>
    <property type="match status" value="1"/>
</dbReference>
<dbReference type="InterPro" id="IPR029787">
    <property type="entry name" value="Nucleotide_cyclase"/>
</dbReference>
<accession>A0ABS1X3Q6</accession>
<dbReference type="PROSITE" id="PS50885">
    <property type="entry name" value="HAMP"/>
    <property type="match status" value="1"/>
</dbReference>
<feature type="domain" description="GGDEF" evidence="4">
    <location>
        <begin position="642"/>
        <end position="775"/>
    </location>
</feature>
<feature type="domain" description="EAL" evidence="2">
    <location>
        <begin position="784"/>
        <end position="1037"/>
    </location>
</feature>
<evidence type="ECO:0000259" key="2">
    <source>
        <dbReference type="PROSITE" id="PS50883"/>
    </source>
</evidence>
<proteinExistence type="predicted"/>
<organism evidence="5 6">
    <name type="scientific">Steroidobacter gossypii</name>
    <dbReference type="NCBI Taxonomy" id="2805490"/>
    <lineage>
        <taxon>Bacteria</taxon>
        <taxon>Pseudomonadati</taxon>
        <taxon>Pseudomonadota</taxon>
        <taxon>Gammaproteobacteria</taxon>
        <taxon>Steroidobacterales</taxon>
        <taxon>Steroidobacteraceae</taxon>
        <taxon>Steroidobacter</taxon>
    </lineage>
</organism>
<gene>
    <name evidence="5" type="ORF">JM946_24240</name>
</gene>
<dbReference type="SUPFAM" id="SSF141868">
    <property type="entry name" value="EAL domain-like"/>
    <property type="match status" value="1"/>
</dbReference>
<dbReference type="InterPro" id="IPR052155">
    <property type="entry name" value="Biofilm_reg_signaling"/>
</dbReference>
<evidence type="ECO:0000313" key="6">
    <source>
        <dbReference type="Proteomes" id="UP000661077"/>
    </source>
</evidence>
<dbReference type="PANTHER" id="PTHR44757">
    <property type="entry name" value="DIGUANYLATE CYCLASE DGCP"/>
    <property type="match status" value="1"/>
</dbReference>
<dbReference type="Gene3D" id="3.20.20.450">
    <property type="entry name" value="EAL domain"/>
    <property type="match status" value="1"/>
</dbReference>
<dbReference type="CDD" id="cd01948">
    <property type="entry name" value="EAL"/>
    <property type="match status" value="1"/>
</dbReference>
<dbReference type="CDD" id="cd06225">
    <property type="entry name" value="HAMP"/>
    <property type="match status" value="1"/>
</dbReference>
<dbReference type="Pfam" id="PF00672">
    <property type="entry name" value="HAMP"/>
    <property type="match status" value="1"/>
</dbReference>
<dbReference type="SUPFAM" id="SSF55073">
    <property type="entry name" value="Nucleotide cyclase"/>
    <property type="match status" value="1"/>
</dbReference>
<sequence>MPLPGARRVFRIIDGTRLHPGGARQRRQSPTWAARASLRPPAANTNGMHPSNCRVPHGSSQQRCADYAPAQLISAGPEFIVGYLRFIEAARRWLATARASLPTLGSISSACSALLSRVLAPWGITERLMVAFASVAVLAAAANFIVERGVSIVTDSATSSPVPIPPAEINAAQVDLAVRAPAPVKTLSAEELTRALERFDEAVYAAVQSDSIEIQARYRQAGNELDRASASFTAQAKAFGETAYDSLPASLRQHQREAAKWIDLSQGRRRLLREYSETLEHMDGRVNASLDGAFKIFGRVVARQSLVQLNTSLGGLRDSFAAAVRTWSTQPEIFQALGKAEASFAKSLLDNSRSLRRAESDEWFAAMEQDFATLVKLRTSLVTTHRELTTSGNRFVTQTIRVLAALPSDSTAPQRTPGAMVESKSAQPHPSKNSTPWAPTHSLDVSAPQTGLPGARTNPLDANASATQSLAQANPLDANAPPTPWSGATSPLAPALDETPVPIAQPEAESSNRALVAWISIVVLVLCLWISIATVRSVVIPVRRLIKASERIAAGEPDARVARGGIKELDSLAVAFNNMAERLGRAQAVALEAHHQLEAKVAERTRQLQELAELDPLTGLPNRRHLFTLLNASIERAARAGGRVGVLFLDVDNFKNINDSVGHSFGDRVLRGIARRLQSAAQPAGFAARLGGDEFTVIYEGVGGTDDVHAAGEEIIRAFQTPLDIDGRDLIIGVSVGASIYPDHEQNPEALLIAADTALFHTKSLGRGRVSMFTPELLKGASNKFRIEQDLRRAIERDEFELFFQPEVSIEDLQTELVEALLRWRTPDGRYVPPGEFLNVAEESGLIMEISDWVLRTAVSAAARWHHGAWPQARIAVNVSPRQLLDYRFVDRVRELLDEYNLPARCIEIELTESVLQTGPATIEQLHRLRALGLAIALDDFGTGYSSLSSLERLPLTRVKLDRSLIESIDTNPRSRSIVRAIVDMCDGLDLQVTAEGVERAEQFERLLGCKDLSLQGYLLSRPVPMDQVFTAMASAAQRAQELVLLSKPNAVAAVIKQLPLSSNKKASHLSMRGS</sequence>
<feature type="region of interest" description="Disordered" evidence="1">
    <location>
        <begin position="407"/>
        <end position="461"/>
    </location>
</feature>
<dbReference type="RefSeq" id="WP_203169970.1">
    <property type="nucleotide sequence ID" value="NZ_JAEVLS010000006.1"/>
</dbReference>
<dbReference type="InterPro" id="IPR001633">
    <property type="entry name" value="EAL_dom"/>
</dbReference>
<dbReference type="PANTHER" id="PTHR44757:SF2">
    <property type="entry name" value="BIOFILM ARCHITECTURE MAINTENANCE PROTEIN MBAA"/>
    <property type="match status" value="1"/>
</dbReference>
<protein>
    <submittedName>
        <fullName evidence="5">EAL domain-containing protein</fullName>
    </submittedName>
</protein>
<dbReference type="Gene3D" id="6.10.340.10">
    <property type="match status" value="1"/>
</dbReference>
<dbReference type="InterPro" id="IPR003660">
    <property type="entry name" value="HAMP_dom"/>
</dbReference>
<dbReference type="InterPro" id="IPR035919">
    <property type="entry name" value="EAL_sf"/>
</dbReference>
<dbReference type="SMART" id="SM00267">
    <property type="entry name" value="GGDEF"/>
    <property type="match status" value="1"/>
</dbReference>
<feature type="domain" description="HAMP" evidence="3">
    <location>
        <begin position="536"/>
        <end position="588"/>
    </location>
</feature>
<dbReference type="CDD" id="cd01949">
    <property type="entry name" value="GGDEF"/>
    <property type="match status" value="1"/>
</dbReference>
<keyword evidence="6" id="KW-1185">Reference proteome</keyword>
<dbReference type="Gene3D" id="3.30.70.270">
    <property type="match status" value="1"/>
</dbReference>
<comment type="caution">
    <text evidence="5">The sequence shown here is derived from an EMBL/GenBank/DDBJ whole genome shotgun (WGS) entry which is preliminary data.</text>
</comment>
<dbReference type="Pfam" id="PF00563">
    <property type="entry name" value="EAL"/>
    <property type="match status" value="1"/>
</dbReference>
<evidence type="ECO:0000259" key="4">
    <source>
        <dbReference type="PROSITE" id="PS50887"/>
    </source>
</evidence>
<evidence type="ECO:0000313" key="5">
    <source>
        <dbReference type="EMBL" id="MBM0107856.1"/>
    </source>
</evidence>
<feature type="compositionally biased region" description="Polar residues" evidence="1">
    <location>
        <begin position="424"/>
        <end position="437"/>
    </location>
</feature>
<dbReference type="PROSITE" id="PS50883">
    <property type="entry name" value="EAL"/>
    <property type="match status" value="1"/>
</dbReference>
<evidence type="ECO:0000259" key="3">
    <source>
        <dbReference type="PROSITE" id="PS50885"/>
    </source>
</evidence>
<dbReference type="InterPro" id="IPR043128">
    <property type="entry name" value="Rev_trsase/Diguanyl_cyclase"/>
</dbReference>
<reference evidence="5 6" key="1">
    <citation type="journal article" date="2021" name="Int. J. Syst. Evol. Microbiol.">
        <title>Steroidobacter gossypii sp. nov., isolated from soil of cotton cropping field.</title>
        <authorList>
            <person name="Huang R."/>
            <person name="Yang S."/>
            <person name="Zhen C."/>
            <person name="Liu W."/>
        </authorList>
    </citation>
    <scope>NUCLEOTIDE SEQUENCE [LARGE SCALE GENOMIC DNA]</scope>
    <source>
        <strain evidence="5 6">S1-65</strain>
    </source>
</reference>
<dbReference type="InterPro" id="IPR000160">
    <property type="entry name" value="GGDEF_dom"/>
</dbReference>
<evidence type="ECO:0000256" key="1">
    <source>
        <dbReference type="SAM" id="MobiDB-lite"/>
    </source>
</evidence>
<dbReference type="NCBIfam" id="TIGR00254">
    <property type="entry name" value="GGDEF"/>
    <property type="match status" value="1"/>
</dbReference>
<dbReference type="SUPFAM" id="SSF158472">
    <property type="entry name" value="HAMP domain-like"/>
    <property type="match status" value="1"/>
</dbReference>
<dbReference type="SMART" id="SM00304">
    <property type="entry name" value="HAMP"/>
    <property type="match status" value="1"/>
</dbReference>
<feature type="region of interest" description="Disordered" evidence="1">
    <location>
        <begin position="474"/>
        <end position="498"/>
    </location>
</feature>
<dbReference type="Pfam" id="PF00990">
    <property type="entry name" value="GGDEF"/>
    <property type="match status" value="1"/>
</dbReference>
<dbReference type="Proteomes" id="UP000661077">
    <property type="component" value="Unassembled WGS sequence"/>
</dbReference>
<dbReference type="EMBL" id="JAEVLS010000006">
    <property type="protein sequence ID" value="MBM0107856.1"/>
    <property type="molecule type" value="Genomic_DNA"/>
</dbReference>